<protein>
    <recommendedName>
        <fullName evidence="3">Glycosyl transferase family 2</fullName>
    </recommendedName>
</protein>
<sequence>MRILSMYWNNVDREFVRLQREVFAKLGYVIEQQERTGMAHGLWLDAMLEAAAPDDILLIVDIDCIALNAGIVERARLAAQEGRLFGCAQVANYLQDRSVYAAPMFMSISKATWERMGRPSAQSDAQQDVAQSLSRVAREHGIAIELLQPTASLIPMWQLDGERLFGIGTFYEGGVMHLFQSRHDRYTPLFRAICQDVLDGRYQGPHRYLELAQRLELRAGLRRAWKAFWRFKWLKRPSAP</sequence>
<dbReference type="EMBL" id="FOFS01000003">
    <property type="protein sequence ID" value="SEQ02284.1"/>
    <property type="molecule type" value="Genomic_DNA"/>
</dbReference>
<gene>
    <name evidence="1" type="ORF">SAMN04488038_103104</name>
</gene>
<dbReference type="RefSeq" id="WP_143068844.1">
    <property type="nucleotide sequence ID" value="NZ_FOFS01000003.1"/>
</dbReference>
<evidence type="ECO:0008006" key="3">
    <source>
        <dbReference type="Google" id="ProtNLM"/>
    </source>
</evidence>
<reference evidence="1 2" key="1">
    <citation type="submission" date="2016-10" db="EMBL/GenBank/DDBJ databases">
        <authorList>
            <person name="de Groot N.N."/>
        </authorList>
    </citation>
    <scope>NUCLEOTIDE SEQUENCE [LARGE SCALE GENOMIC DNA]</scope>
    <source>
        <strain evidence="1 2">DSM 25927</strain>
    </source>
</reference>
<keyword evidence="2" id="KW-1185">Reference proteome</keyword>
<evidence type="ECO:0000313" key="1">
    <source>
        <dbReference type="EMBL" id="SEQ02284.1"/>
    </source>
</evidence>
<accession>A0A1H9CM93</accession>
<dbReference type="AlphaFoldDB" id="A0A1H9CM93"/>
<dbReference type="OrthoDB" id="8808097at2"/>
<name>A0A1H9CM93_9GAMM</name>
<proteinExistence type="predicted"/>
<organism evidence="1 2">
    <name type="scientific">Solimonas aquatica</name>
    <dbReference type="NCBI Taxonomy" id="489703"/>
    <lineage>
        <taxon>Bacteria</taxon>
        <taxon>Pseudomonadati</taxon>
        <taxon>Pseudomonadota</taxon>
        <taxon>Gammaproteobacteria</taxon>
        <taxon>Nevskiales</taxon>
        <taxon>Nevskiaceae</taxon>
        <taxon>Solimonas</taxon>
    </lineage>
</organism>
<dbReference type="Proteomes" id="UP000199233">
    <property type="component" value="Unassembled WGS sequence"/>
</dbReference>
<evidence type="ECO:0000313" key="2">
    <source>
        <dbReference type="Proteomes" id="UP000199233"/>
    </source>
</evidence>